<sequence>MLHKDHDGAMLKAGPDDGLEEGQFLAYASVFGNRDSYGDVVEPGAFTKSLTDWRAKGAPIPLLFGHNMEDPDFNIGHVVMAEEDGHGLKVLGQLDLESPKGRQVHRMLKGRRVGNLSFAYDVLDSKPAKSAELGEYVSLKSLALHEISVVTVGANRSTAVLAVKGGDATNVTKDEVVMSVSLKDQRAGVVTKAQAIVDGAKAEGVELTAEQAAELDGLVDQVKAFDEQIKASLDSQALVAAVEALGKGIEPAMDQEKGNMNVSTKGRFLGLTGKSGAEAATKLAGQMLGSAGGVKSLTAAGSSVTGVPLVAQSPIELDRVPTSVLEVLGVVTHSTPEYTYLRQTVRTNNAAPWASGNKPESRYAVESVPGKLTVIPHVSEGIDRYTLIDNAALGDFLKDEMIDGLMHAVEAQVLSGNGTGVNMRGVLNTSGVLSQAFTTDLVTTTRKAVTALETGGRKPGVFVLSPTDWEALELARNTSGAFDLAHSAVDRSARKLHGVPVVVSTALPAKVAMLMDLDAVKVDTDTHGLVVEWGVKGDDFGQNASRLLVEGRFGVSVLRPTGVVKIATAA</sequence>
<dbReference type="RefSeq" id="WP_083576694.1">
    <property type="nucleotide sequence ID" value="NZ_FOAW01000007.1"/>
</dbReference>
<dbReference type="SUPFAM" id="SSF56563">
    <property type="entry name" value="Major capsid protein gp5"/>
    <property type="match status" value="1"/>
</dbReference>
<feature type="domain" description="Phage capsid-like C-terminal" evidence="6">
    <location>
        <begin position="326"/>
        <end position="566"/>
    </location>
</feature>
<gene>
    <name evidence="7" type="ORF">SAMN05444583_10787</name>
</gene>
<evidence type="ECO:0000256" key="3">
    <source>
        <dbReference type="ARBA" id="ARBA00022670"/>
    </source>
</evidence>
<dbReference type="Gene3D" id="3.30.2320.10">
    <property type="entry name" value="hypothetical protein PF0899 domain"/>
    <property type="match status" value="1"/>
</dbReference>
<protein>
    <submittedName>
        <fullName evidence="7">Phage prohead protease, HK97 family/phage major capsid protein, HK97 family,TIGR01554</fullName>
    </submittedName>
</protein>
<comment type="subcellular location">
    <subcellularLocation>
        <location evidence="1">Virion</location>
    </subcellularLocation>
</comment>
<feature type="domain" description="Prohead serine protease" evidence="5">
    <location>
        <begin position="22"/>
        <end position="162"/>
    </location>
</feature>
<dbReference type="EMBL" id="FOAW01000007">
    <property type="protein sequence ID" value="SEL24741.1"/>
    <property type="molecule type" value="Genomic_DNA"/>
</dbReference>
<evidence type="ECO:0000256" key="1">
    <source>
        <dbReference type="ARBA" id="ARBA00004328"/>
    </source>
</evidence>
<dbReference type="InterPro" id="IPR006433">
    <property type="entry name" value="Prohead_protease"/>
</dbReference>
<dbReference type="InterPro" id="IPR054612">
    <property type="entry name" value="Phage_capsid-like_C"/>
</dbReference>
<keyword evidence="3 7" id="KW-0645">Protease</keyword>
<evidence type="ECO:0000313" key="7">
    <source>
        <dbReference type="EMBL" id="SEL24741.1"/>
    </source>
</evidence>
<dbReference type="Proteomes" id="UP000198677">
    <property type="component" value="Unassembled WGS sequence"/>
</dbReference>
<dbReference type="Pfam" id="PF04586">
    <property type="entry name" value="Peptidase_S78"/>
    <property type="match status" value="1"/>
</dbReference>
<organism evidence="7 8">
    <name type="scientific">Rhodococcus maanshanensis</name>
    <dbReference type="NCBI Taxonomy" id="183556"/>
    <lineage>
        <taxon>Bacteria</taxon>
        <taxon>Bacillati</taxon>
        <taxon>Actinomycetota</taxon>
        <taxon>Actinomycetes</taxon>
        <taxon>Mycobacteriales</taxon>
        <taxon>Nocardiaceae</taxon>
        <taxon>Rhodococcus</taxon>
    </lineage>
</organism>
<dbReference type="Pfam" id="PF05065">
    <property type="entry name" value="Phage_capsid"/>
    <property type="match status" value="1"/>
</dbReference>
<dbReference type="GO" id="GO:0006508">
    <property type="term" value="P:proteolysis"/>
    <property type="evidence" value="ECO:0007669"/>
    <property type="project" value="UniProtKB-KW"/>
</dbReference>
<keyword evidence="2" id="KW-1188">Viral release from host cell</keyword>
<accession>A0A1H7NMW7</accession>
<name>A0A1H7NMW7_9NOCA</name>
<reference evidence="8" key="1">
    <citation type="submission" date="2016-10" db="EMBL/GenBank/DDBJ databases">
        <authorList>
            <person name="Varghese N."/>
            <person name="Submissions S."/>
        </authorList>
    </citation>
    <scope>NUCLEOTIDE SEQUENCE [LARGE SCALE GENOMIC DNA]</scope>
    <source>
        <strain evidence="8">DSM 44675</strain>
    </source>
</reference>
<dbReference type="InterPro" id="IPR054613">
    <property type="entry name" value="Peptidase_S78_dom"/>
</dbReference>
<dbReference type="NCBIfam" id="TIGR01554">
    <property type="entry name" value="major_cap_HK97"/>
    <property type="match status" value="1"/>
</dbReference>
<evidence type="ECO:0000259" key="5">
    <source>
        <dbReference type="Pfam" id="PF04586"/>
    </source>
</evidence>
<keyword evidence="8" id="KW-1185">Reference proteome</keyword>
<dbReference type="InterPro" id="IPR024455">
    <property type="entry name" value="Phage_capsid"/>
</dbReference>
<evidence type="ECO:0000259" key="6">
    <source>
        <dbReference type="Pfam" id="PF05065"/>
    </source>
</evidence>
<evidence type="ECO:0000313" key="8">
    <source>
        <dbReference type="Proteomes" id="UP000198677"/>
    </source>
</evidence>
<proteinExistence type="predicted"/>
<dbReference type="NCBIfam" id="TIGR01543">
    <property type="entry name" value="proheadase_HK97"/>
    <property type="match status" value="1"/>
</dbReference>
<dbReference type="GO" id="GO:0008233">
    <property type="term" value="F:peptidase activity"/>
    <property type="evidence" value="ECO:0007669"/>
    <property type="project" value="UniProtKB-KW"/>
</dbReference>
<evidence type="ECO:0000256" key="4">
    <source>
        <dbReference type="ARBA" id="ARBA00022801"/>
    </source>
</evidence>
<dbReference type="AlphaFoldDB" id="A0A1H7NMW7"/>
<evidence type="ECO:0000256" key="2">
    <source>
        <dbReference type="ARBA" id="ARBA00022612"/>
    </source>
</evidence>
<dbReference type="Gene3D" id="3.30.2400.10">
    <property type="entry name" value="Major capsid protein gp5"/>
    <property type="match status" value="1"/>
</dbReference>
<keyword evidence="4" id="KW-0378">Hydrolase</keyword>